<dbReference type="EMBL" id="DYTS01000131">
    <property type="protein sequence ID" value="HJH18552.1"/>
    <property type="molecule type" value="Genomic_DNA"/>
</dbReference>
<dbReference type="RefSeq" id="WP_098949827.1">
    <property type="nucleotide sequence ID" value="NZ_DYTS01000131.1"/>
</dbReference>
<sequence length="107" mass="12082">MTKPNLPTNRYRQLRTNFTDTHPLLIDTEAKAEDIQSAAHQRIRAASDLLETFSCLTFEHADLKDISHIINALYLLVQDGCDLLEATQHVQLQPATDQPPHSNPLHS</sequence>
<reference evidence="1" key="2">
    <citation type="submission" date="2021-09" db="EMBL/GenBank/DDBJ databases">
        <authorList>
            <person name="Gilroy R."/>
        </authorList>
    </citation>
    <scope>NUCLEOTIDE SEQUENCE</scope>
    <source>
        <strain evidence="1">ChiSjej2B20-17149</strain>
    </source>
</reference>
<protein>
    <submittedName>
        <fullName evidence="1">Uncharacterized protein</fullName>
    </submittedName>
</protein>
<evidence type="ECO:0000313" key="2">
    <source>
        <dbReference type="Proteomes" id="UP000752172"/>
    </source>
</evidence>
<gene>
    <name evidence="1" type="ORF">K8W20_07550</name>
</gene>
<organism evidence="1 2">
    <name type="scientific">Pseudomonas lactis</name>
    <dbReference type="NCBI Taxonomy" id="1615674"/>
    <lineage>
        <taxon>Bacteria</taxon>
        <taxon>Pseudomonadati</taxon>
        <taxon>Pseudomonadota</taxon>
        <taxon>Gammaproteobacteria</taxon>
        <taxon>Pseudomonadales</taxon>
        <taxon>Pseudomonadaceae</taxon>
        <taxon>Pseudomonas</taxon>
    </lineage>
</organism>
<proteinExistence type="predicted"/>
<evidence type="ECO:0000313" key="1">
    <source>
        <dbReference type="EMBL" id="HJH18552.1"/>
    </source>
</evidence>
<accession>A0A921NGC0</accession>
<reference evidence="1" key="1">
    <citation type="journal article" date="2021" name="PeerJ">
        <title>Extensive microbial diversity within the chicken gut microbiome revealed by metagenomics and culture.</title>
        <authorList>
            <person name="Gilroy R."/>
            <person name="Ravi A."/>
            <person name="Getino M."/>
            <person name="Pursley I."/>
            <person name="Horton D.L."/>
            <person name="Alikhan N.F."/>
            <person name="Baker D."/>
            <person name="Gharbi K."/>
            <person name="Hall N."/>
            <person name="Watson M."/>
            <person name="Adriaenssens E.M."/>
            <person name="Foster-Nyarko E."/>
            <person name="Jarju S."/>
            <person name="Secka A."/>
            <person name="Antonio M."/>
            <person name="Oren A."/>
            <person name="Chaudhuri R.R."/>
            <person name="La Ragione R."/>
            <person name="Hildebrand F."/>
            <person name="Pallen M.J."/>
        </authorList>
    </citation>
    <scope>NUCLEOTIDE SEQUENCE</scope>
    <source>
        <strain evidence="1">ChiSjej2B20-17149</strain>
    </source>
</reference>
<comment type="caution">
    <text evidence="1">The sequence shown here is derived from an EMBL/GenBank/DDBJ whole genome shotgun (WGS) entry which is preliminary data.</text>
</comment>
<name>A0A921NGC0_9PSED</name>
<dbReference type="AlphaFoldDB" id="A0A921NGC0"/>
<dbReference type="Proteomes" id="UP000752172">
    <property type="component" value="Unassembled WGS sequence"/>
</dbReference>